<reference evidence="1" key="2">
    <citation type="journal article" date="2021" name="J Anim Sci Technol">
        <title>Complete genome sequence of Paenibacillus konkukensis sp. nov. SK3146 as a potential probiotic strain.</title>
        <authorList>
            <person name="Jung H.I."/>
            <person name="Park S."/>
            <person name="Niu K.M."/>
            <person name="Lee S.W."/>
            <person name="Kothari D."/>
            <person name="Yi K.J."/>
            <person name="Kim S.K."/>
        </authorList>
    </citation>
    <scope>NUCLEOTIDE SEQUENCE</scope>
    <source>
        <strain evidence="1">SK3146</strain>
    </source>
</reference>
<accession>A0ABY4RYW1</accession>
<protein>
    <submittedName>
        <fullName evidence="1">Uncharacterized protein</fullName>
    </submittedName>
</protein>
<keyword evidence="2" id="KW-1185">Reference proteome</keyword>
<dbReference type="EMBL" id="CP027059">
    <property type="protein sequence ID" value="UQZ86713.1"/>
    <property type="molecule type" value="Genomic_DNA"/>
</dbReference>
<evidence type="ECO:0000313" key="2">
    <source>
        <dbReference type="Proteomes" id="UP001057134"/>
    </source>
</evidence>
<dbReference type="SUPFAM" id="SSF116965">
    <property type="entry name" value="Hypothetical protein MPN330"/>
    <property type="match status" value="1"/>
</dbReference>
<proteinExistence type="predicted"/>
<dbReference type="Proteomes" id="UP001057134">
    <property type="component" value="Chromosome"/>
</dbReference>
<reference evidence="1" key="1">
    <citation type="submission" date="2018-02" db="EMBL/GenBank/DDBJ databases">
        <authorList>
            <person name="Kim S.-K."/>
            <person name="Jung H.-I."/>
            <person name="Lee S.-W."/>
        </authorList>
    </citation>
    <scope>NUCLEOTIDE SEQUENCE</scope>
    <source>
        <strain evidence="1">SK3146</strain>
    </source>
</reference>
<sequence length="322" mass="37272">MNSSPRFLPGSQLGGALLTDKLSDNVILFPKTVEFYQFELTRMLETERYGEAIQLLRFLLACQSREERVREEWQALLQWLQTMFPDSALPAEAGEDEPELTEADLFRERMAEREREDSGYALRLLERLTSADSVDNQLLALDQLAYLEHPDINGRLSRWLSSEELHPLIQYKTLQTLKLRGMTGTVRFAKNGEIVLADVEETPADFDQFPSHINEIRDRIQEMSHTNHPALAYFAQETWNEFLAYVYGTAQYRQLLRMERDSVDAWAAALHLVLLERLFDSGDKDEIFELYGVTNDLVFQWEQAYRVMQQFAAAVFSGKLAD</sequence>
<name>A0ABY4RYW1_9BACL</name>
<gene>
    <name evidence="1" type="ORF">SK3146_06006</name>
</gene>
<evidence type="ECO:0000313" key="1">
    <source>
        <dbReference type="EMBL" id="UQZ86713.1"/>
    </source>
</evidence>
<organism evidence="1 2">
    <name type="scientific">Paenibacillus konkukensis</name>
    <dbReference type="NCBI Taxonomy" id="2020716"/>
    <lineage>
        <taxon>Bacteria</taxon>
        <taxon>Bacillati</taxon>
        <taxon>Bacillota</taxon>
        <taxon>Bacilli</taxon>
        <taxon>Bacillales</taxon>
        <taxon>Paenibacillaceae</taxon>
        <taxon>Paenibacillus</taxon>
    </lineage>
</organism>